<gene>
    <name evidence="3" type="ORF">COX08_03650</name>
</gene>
<organism evidence="3 4">
    <name type="scientific">Candidatus Beckwithbacteria bacterium CG23_combo_of_CG06-09_8_20_14_all_34_8</name>
    <dbReference type="NCBI Taxonomy" id="1974497"/>
    <lineage>
        <taxon>Bacteria</taxon>
        <taxon>Candidatus Beckwithiibacteriota</taxon>
    </lineage>
</organism>
<evidence type="ECO:0000313" key="4">
    <source>
        <dbReference type="Proteomes" id="UP000229459"/>
    </source>
</evidence>
<dbReference type="EMBL" id="PCSR01000088">
    <property type="protein sequence ID" value="PIP52951.1"/>
    <property type="molecule type" value="Genomic_DNA"/>
</dbReference>
<keyword evidence="2" id="KW-1133">Transmembrane helix</keyword>
<evidence type="ECO:0000256" key="2">
    <source>
        <dbReference type="SAM" id="Phobius"/>
    </source>
</evidence>
<protein>
    <submittedName>
        <fullName evidence="3">Uncharacterized protein</fullName>
    </submittedName>
</protein>
<keyword evidence="1" id="KW-0175">Coiled coil</keyword>
<sequence length="175" mass="19470">MDSDIIDKLLIILLIILLPISVFIASNYQKKNELALEKEIEQEQMKKVTAAVNQINSQQIQPQYPVEIEQVYFATESSKLVITGKAPKANSTLMVSSVISIKNFQDKNSSSSAKKEPSDVLGQAVDVVAIKSEDDGSFTFVKKIDSKPIGIIDLRFDMDQSSATVQYDLEENKQL</sequence>
<keyword evidence="2" id="KW-0472">Membrane</keyword>
<comment type="caution">
    <text evidence="3">The sequence shown here is derived from an EMBL/GenBank/DDBJ whole genome shotgun (WGS) entry which is preliminary data.</text>
</comment>
<reference evidence="3 4" key="1">
    <citation type="submission" date="2017-09" db="EMBL/GenBank/DDBJ databases">
        <title>Depth-based differentiation of microbial function through sediment-hosted aquifers and enrichment of novel symbionts in the deep terrestrial subsurface.</title>
        <authorList>
            <person name="Probst A.J."/>
            <person name="Ladd B."/>
            <person name="Jarett J.K."/>
            <person name="Geller-Mcgrath D.E."/>
            <person name="Sieber C.M."/>
            <person name="Emerson J.B."/>
            <person name="Anantharaman K."/>
            <person name="Thomas B.C."/>
            <person name="Malmstrom R."/>
            <person name="Stieglmeier M."/>
            <person name="Klingl A."/>
            <person name="Woyke T."/>
            <person name="Ryan C.M."/>
            <person name="Banfield J.F."/>
        </authorList>
    </citation>
    <scope>NUCLEOTIDE SEQUENCE [LARGE SCALE GENOMIC DNA]</scope>
    <source>
        <strain evidence="3">CG23_combo_of_CG06-09_8_20_14_all_34_8</strain>
    </source>
</reference>
<keyword evidence="2" id="KW-0812">Transmembrane</keyword>
<evidence type="ECO:0000256" key="1">
    <source>
        <dbReference type="SAM" id="Coils"/>
    </source>
</evidence>
<dbReference type="Proteomes" id="UP000229459">
    <property type="component" value="Unassembled WGS sequence"/>
</dbReference>
<evidence type="ECO:0000313" key="3">
    <source>
        <dbReference type="EMBL" id="PIP52951.1"/>
    </source>
</evidence>
<feature type="coiled-coil region" evidence="1">
    <location>
        <begin position="31"/>
        <end position="58"/>
    </location>
</feature>
<accession>A0A2H0B5P8</accession>
<dbReference type="AlphaFoldDB" id="A0A2H0B5P8"/>
<feature type="transmembrane region" description="Helical" evidence="2">
    <location>
        <begin position="9"/>
        <end position="28"/>
    </location>
</feature>
<proteinExistence type="predicted"/>
<name>A0A2H0B5P8_9BACT</name>